<evidence type="ECO:0000256" key="7">
    <source>
        <dbReference type="ARBA" id="ARBA00023157"/>
    </source>
</evidence>
<feature type="domain" description="Rieske" evidence="10">
    <location>
        <begin position="57"/>
        <end position="149"/>
    </location>
</feature>
<keyword evidence="7" id="KW-1015">Disulfide bond</keyword>
<evidence type="ECO:0000256" key="1">
    <source>
        <dbReference type="ARBA" id="ARBA00002494"/>
    </source>
</evidence>
<evidence type="ECO:0000256" key="9">
    <source>
        <dbReference type="ARBA" id="ARBA00034078"/>
    </source>
</evidence>
<proteinExistence type="predicted"/>
<accession>A0ABQ5SR28</accession>
<evidence type="ECO:0000313" key="11">
    <source>
        <dbReference type="EMBL" id="GLJ66612.1"/>
    </source>
</evidence>
<evidence type="ECO:0000256" key="3">
    <source>
        <dbReference type="ARBA" id="ARBA00022714"/>
    </source>
</evidence>
<evidence type="ECO:0000259" key="10">
    <source>
        <dbReference type="PROSITE" id="PS51296"/>
    </source>
</evidence>
<comment type="function">
    <text evidence="1">Iron-sulfur subunit of the cytochrome bc1 complex, an essential component of the respiratory electron transport chain required for ATP synthesis. The bc1 complex catalyzes the oxidation of menaquinol and the reduction of cytochrome c in the respiratory chain. The bc1 complex operates through a Q-cycle mechanism that couples electron transfer to generation of the proton gradient that drives ATP synthesis.</text>
</comment>
<keyword evidence="12" id="KW-1185">Reference proteome</keyword>
<evidence type="ECO:0000256" key="8">
    <source>
        <dbReference type="ARBA" id="ARBA00029586"/>
    </source>
</evidence>
<dbReference type="InterPro" id="IPR017941">
    <property type="entry name" value="Rieske_2Fe-2S"/>
</dbReference>
<keyword evidence="6" id="KW-0411">Iron-sulfur</keyword>
<evidence type="ECO:0000256" key="5">
    <source>
        <dbReference type="ARBA" id="ARBA00023004"/>
    </source>
</evidence>
<evidence type="ECO:0000256" key="4">
    <source>
        <dbReference type="ARBA" id="ARBA00022723"/>
    </source>
</evidence>
<reference evidence="11" key="1">
    <citation type="journal article" date="2014" name="Int. J. Syst. Evol. Microbiol.">
        <title>Complete genome of a new Firmicutes species belonging to the dominant human colonic microbiota ('Ruminococcus bicirculans') reveals two chromosomes and a selective capacity to utilize plant glucans.</title>
        <authorList>
            <consortium name="NISC Comparative Sequencing Program"/>
            <person name="Wegmann U."/>
            <person name="Louis P."/>
            <person name="Goesmann A."/>
            <person name="Henrissat B."/>
            <person name="Duncan S.H."/>
            <person name="Flint H.J."/>
        </authorList>
    </citation>
    <scope>NUCLEOTIDE SEQUENCE</scope>
    <source>
        <strain evidence="11">VKM Ac-1246</strain>
    </source>
</reference>
<dbReference type="EMBL" id="BSEL01000002">
    <property type="protein sequence ID" value="GLJ66612.1"/>
    <property type="molecule type" value="Genomic_DNA"/>
</dbReference>
<name>A0ABQ5SR28_9ACTN</name>
<dbReference type="PROSITE" id="PS51296">
    <property type="entry name" value="RIESKE"/>
    <property type="match status" value="1"/>
</dbReference>
<keyword evidence="3" id="KW-0001">2Fe-2S</keyword>
<dbReference type="Pfam" id="PF00355">
    <property type="entry name" value="Rieske"/>
    <property type="match status" value="1"/>
</dbReference>
<sequence>MRPDPAPILYAMSGSRITRRKVVAGSAVTAVGAPLLAACGGGDEATDGSGGSDSGSGPLIATSEVPVGGGVIVADRNLVATQPTEGTFKVFSAVCPHQGCSVTKVTDGTIDCPCHGSRFSIEDGSVSQGPARSPLEEVTFEVTGGEIVPS</sequence>
<comment type="caution">
    <text evidence="11">The sequence shown here is derived from an EMBL/GenBank/DDBJ whole genome shotgun (WGS) entry which is preliminary data.</text>
</comment>
<dbReference type="CDD" id="cd03467">
    <property type="entry name" value="Rieske"/>
    <property type="match status" value="1"/>
</dbReference>
<evidence type="ECO:0000313" key="12">
    <source>
        <dbReference type="Proteomes" id="UP001142292"/>
    </source>
</evidence>
<protein>
    <recommendedName>
        <fullName evidence="2">Cytochrome bc1 complex Rieske iron-sulfur subunit</fullName>
    </recommendedName>
    <alternativeName>
        <fullName evidence="8">Cytochrome bc1 reductase complex subunit QcrA</fullName>
    </alternativeName>
</protein>
<dbReference type="Gene3D" id="2.102.10.10">
    <property type="entry name" value="Rieske [2Fe-2S] iron-sulphur domain"/>
    <property type="match status" value="1"/>
</dbReference>
<dbReference type="PRINTS" id="PR00162">
    <property type="entry name" value="RIESKE"/>
</dbReference>
<dbReference type="InterPro" id="IPR036922">
    <property type="entry name" value="Rieske_2Fe-2S_sf"/>
</dbReference>
<evidence type="ECO:0000256" key="6">
    <source>
        <dbReference type="ARBA" id="ARBA00023014"/>
    </source>
</evidence>
<dbReference type="Proteomes" id="UP001142292">
    <property type="component" value="Unassembled WGS sequence"/>
</dbReference>
<keyword evidence="5" id="KW-0408">Iron</keyword>
<dbReference type="InterPro" id="IPR005805">
    <property type="entry name" value="Rieske_Fe-S_prot_C"/>
</dbReference>
<keyword evidence="4" id="KW-0479">Metal-binding</keyword>
<reference evidence="11" key="2">
    <citation type="submission" date="2023-01" db="EMBL/GenBank/DDBJ databases">
        <authorList>
            <person name="Sun Q."/>
            <person name="Evtushenko L."/>
        </authorList>
    </citation>
    <scope>NUCLEOTIDE SEQUENCE</scope>
    <source>
        <strain evidence="11">VKM Ac-1246</strain>
    </source>
</reference>
<dbReference type="PANTHER" id="PTHR10134">
    <property type="entry name" value="CYTOCHROME B-C1 COMPLEX SUBUNIT RIESKE, MITOCHONDRIAL"/>
    <property type="match status" value="1"/>
</dbReference>
<organism evidence="11 12">
    <name type="scientific">Nocardioides luteus</name>
    <dbReference type="NCBI Taxonomy" id="1844"/>
    <lineage>
        <taxon>Bacteria</taxon>
        <taxon>Bacillati</taxon>
        <taxon>Actinomycetota</taxon>
        <taxon>Actinomycetes</taxon>
        <taxon>Propionibacteriales</taxon>
        <taxon>Nocardioidaceae</taxon>
        <taxon>Nocardioides</taxon>
    </lineage>
</organism>
<dbReference type="InterPro" id="IPR014349">
    <property type="entry name" value="Rieske_Fe-S_prot"/>
</dbReference>
<gene>
    <name evidence="11" type="ORF">GCM10017579_06480</name>
</gene>
<evidence type="ECO:0000256" key="2">
    <source>
        <dbReference type="ARBA" id="ARBA00015816"/>
    </source>
</evidence>
<dbReference type="SUPFAM" id="SSF50022">
    <property type="entry name" value="ISP domain"/>
    <property type="match status" value="1"/>
</dbReference>
<comment type="cofactor">
    <cofactor evidence="9">
        <name>[2Fe-2S] cluster</name>
        <dbReference type="ChEBI" id="CHEBI:190135"/>
    </cofactor>
</comment>